<name>A0A543PNQ5_9MICO</name>
<proteinExistence type="predicted"/>
<dbReference type="RefSeq" id="WP_425460116.1">
    <property type="nucleotide sequence ID" value="NZ_BAAAQC010000010.1"/>
</dbReference>
<accession>A0A543PNQ5</accession>
<keyword evidence="1" id="KW-0732">Signal</keyword>
<sequence length="126" mass="12805">MVVISRRRVLQSVPVGVAAVALPTGTAVAAKAPSDPLSRSRFAGLVGRTFTLAGGAASWGARLDGVSDIVGAPAGSDTRFALLLSSSRAGGADGTYAMSRSGFTVTPIFVVASPDRRSWVATVNRT</sequence>
<organism evidence="3 4">
    <name type="scientific">Humibacillus xanthopallidus</name>
    <dbReference type="NCBI Taxonomy" id="412689"/>
    <lineage>
        <taxon>Bacteria</taxon>
        <taxon>Bacillati</taxon>
        <taxon>Actinomycetota</taxon>
        <taxon>Actinomycetes</taxon>
        <taxon>Micrococcales</taxon>
        <taxon>Intrasporangiaceae</taxon>
        <taxon>Humibacillus</taxon>
    </lineage>
</organism>
<comment type="caution">
    <text evidence="3">The sequence shown here is derived from an EMBL/GenBank/DDBJ whole genome shotgun (WGS) entry which is preliminary data.</text>
</comment>
<dbReference type="InterPro" id="IPR006311">
    <property type="entry name" value="TAT_signal"/>
</dbReference>
<feature type="chain" id="PRO_5022151454" description="DUF6916 domain-containing protein" evidence="1">
    <location>
        <begin position="30"/>
        <end position="126"/>
    </location>
</feature>
<dbReference type="InterPro" id="IPR054209">
    <property type="entry name" value="DUF6916"/>
</dbReference>
<evidence type="ECO:0000259" key="2">
    <source>
        <dbReference type="Pfam" id="PF21880"/>
    </source>
</evidence>
<dbReference type="AlphaFoldDB" id="A0A543PNQ5"/>
<dbReference type="PROSITE" id="PS51318">
    <property type="entry name" value="TAT"/>
    <property type="match status" value="1"/>
</dbReference>
<evidence type="ECO:0000313" key="3">
    <source>
        <dbReference type="EMBL" id="TQN45708.1"/>
    </source>
</evidence>
<dbReference type="Proteomes" id="UP000320085">
    <property type="component" value="Unassembled WGS sequence"/>
</dbReference>
<evidence type="ECO:0000256" key="1">
    <source>
        <dbReference type="SAM" id="SignalP"/>
    </source>
</evidence>
<protein>
    <recommendedName>
        <fullName evidence="2">DUF6916 domain-containing protein</fullName>
    </recommendedName>
</protein>
<feature type="domain" description="DUF6916" evidence="2">
    <location>
        <begin position="37"/>
        <end position="112"/>
    </location>
</feature>
<feature type="signal peptide" evidence="1">
    <location>
        <begin position="1"/>
        <end position="29"/>
    </location>
</feature>
<dbReference type="EMBL" id="VFQF01000002">
    <property type="protein sequence ID" value="TQN45708.1"/>
    <property type="molecule type" value="Genomic_DNA"/>
</dbReference>
<dbReference type="Pfam" id="PF21880">
    <property type="entry name" value="DUF6916"/>
    <property type="match status" value="1"/>
</dbReference>
<reference evidence="3 4" key="1">
    <citation type="submission" date="2019-06" db="EMBL/GenBank/DDBJ databases">
        <title>Sequencing the genomes of 1000 actinobacteria strains.</title>
        <authorList>
            <person name="Klenk H.-P."/>
        </authorList>
    </citation>
    <scope>NUCLEOTIDE SEQUENCE [LARGE SCALE GENOMIC DNA]</scope>
    <source>
        <strain evidence="3 4">DSM 21776</strain>
    </source>
</reference>
<gene>
    <name evidence="3" type="ORF">FHX52_2408</name>
</gene>
<evidence type="ECO:0000313" key="4">
    <source>
        <dbReference type="Proteomes" id="UP000320085"/>
    </source>
</evidence>